<protein>
    <submittedName>
        <fullName evidence="1">Uncharacterized protein</fullName>
    </submittedName>
</protein>
<evidence type="ECO:0000313" key="2">
    <source>
        <dbReference type="Proteomes" id="UP000230824"/>
    </source>
</evidence>
<dbReference type="Proteomes" id="UP000230824">
    <property type="component" value="Segment"/>
</dbReference>
<sequence>MKTIGINDTGEVVKSWDDLSGIPTDKLIKLRDVCRDHLNETYKEYMEARDHSLAIQMELAKRNQ</sequence>
<dbReference type="KEGG" id="vg:62611873"/>
<dbReference type="EMBL" id="MF805809">
    <property type="protein sequence ID" value="ATI15903.1"/>
    <property type="molecule type" value="Genomic_DNA"/>
</dbReference>
<evidence type="ECO:0000313" key="1">
    <source>
        <dbReference type="EMBL" id="ATI15903.1"/>
    </source>
</evidence>
<proteinExistence type="predicted"/>
<name>A0A291LAJ5_9CAUD</name>
<organism evidence="1 2">
    <name type="scientific">Escherichia phage vB_EcoM_PHB05</name>
    <dbReference type="NCBI Taxonomy" id="2041347"/>
    <lineage>
        <taxon>Viruses</taxon>
        <taxon>Duplodnaviria</taxon>
        <taxon>Heunggongvirae</taxon>
        <taxon>Uroviricota</taxon>
        <taxon>Caudoviricetes</taxon>
        <taxon>Stephanstirmvirinae</taxon>
        <taxon>Justusliebigvirus</taxon>
        <taxon>Justusliebigvirus PHB05</taxon>
    </lineage>
</organism>
<keyword evidence="2" id="KW-1185">Reference proteome</keyword>
<reference evidence="1 2" key="1">
    <citation type="submission" date="2017-09" db="EMBL/GenBank/DDBJ databases">
        <title>Phage vB_EcoM_PHB05 against multidrug-resistant shiga toxin-producing Escherichia.</title>
        <authorList>
            <person name="Chen Y."/>
            <person name="Song J."/>
            <person name="Wu B."/>
        </authorList>
    </citation>
    <scope>NUCLEOTIDE SEQUENCE [LARGE SCALE GENOMIC DNA]</scope>
    <source>
        <strain evidence="1">Wastewater</strain>
    </source>
</reference>
<dbReference type="RefSeq" id="YP_009984529.1">
    <property type="nucleotide sequence ID" value="NC_052652.1"/>
</dbReference>
<dbReference type="GeneID" id="62611873"/>
<accession>A0A291LAJ5</accession>